<name>A0ACB8B8R6_9AGAM</name>
<protein>
    <submittedName>
        <fullName evidence="1">Cytochrome P450</fullName>
    </submittedName>
</protein>
<accession>A0ACB8B8R6</accession>
<proteinExistence type="predicted"/>
<organism evidence="1 2">
    <name type="scientific">Leucogyrophana mollusca</name>
    <dbReference type="NCBI Taxonomy" id="85980"/>
    <lineage>
        <taxon>Eukaryota</taxon>
        <taxon>Fungi</taxon>
        <taxon>Dikarya</taxon>
        <taxon>Basidiomycota</taxon>
        <taxon>Agaricomycotina</taxon>
        <taxon>Agaricomycetes</taxon>
        <taxon>Agaricomycetidae</taxon>
        <taxon>Boletales</taxon>
        <taxon>Boletales incertae sedis</taxon>
        <taxon>Leucogyrophana</taxon>
    </lineage>
</organism>
<evidence type="ECO:0000313" key="1">
    <source>
        <dbReference type="EMBL" id="KAH7922200.1"/>
    </source>
</evidence>
<reference evidence="1" key="1">
    <citation type="journal article" date="2021" name="New Phytol.">
        <title>Evolutionary innovations through gain and loss of genes in the ectomycorrhizal Boletales.</title>
        <authorList>
            <person name="Wu G."/>
            <person name="Miyauchi S."/>
            <person name="Morin E."/>
            <person name="Kuo A."/>
            <person name="Drula E."/>
            <person name="Varga T."/>
            <person name="Kohler A."/>
            <person name="Feng B."/>
            <person name="Cao Y."/>
            <person name="Lipzen A."/>
            <person name="Daum C."/>
            <person name="Hundley H."/>
            <person name="Pangilinan J."/>
            <person name="Johnson J."/>
            <person name="Barry K."/>
            <person name="LaButti K."/>
            <person name="Ng V."/>
            <person name="Ahrendt S."/>
            <person name="Min B."/>
            <person name="Choi I.G."/>
            <person name="Park H."/>
            <person name="Plett J.M."/>
            <person name="Magnuson J."/>
            <person name="Spatafora J.W."/>
            <person name="Nagy L.G."/>
            <person name="Henrissat B."/>
            <person name="Grigoriev I.V."/>
            <person name="Yang Z.L."/>
            <person name="Xu J."/>
            <person name="Martin F.M."/>
        </authorList>
    </citation>
    <scope>NUCLEOTIDE SEQUENCE</scope>
    <source>
        <strain evidence="1">KUC20120723A-06</strain>
    </source>
</reference>
<dbReference type="Proteomes" id="UP000790709">
    <property type="component" value="Unassembled WGS sequence"/>
</dbReference>
<evidence type="ECO:0000313" key="2">
    <source>
        <dbReference type="Proteomes" id="UP000790709"/>
    </source>
</evidence>
<comment type="caution">
    <text evidence="1">The sequence shown here is derived from an EMBL/GenBank/DDBJ whole genome shotgun (WGS) entry which is preliminary data.</text>
</comment>
<sequence length="497" mass="56343">MTWLSGLLAIASVFLLAVWRKSAFSRNTRLLPPGPPAHWFWGNAMPRVNIAHTLAEWVNTYGPILTLRQGSQVIIIIGRHQAATEIMEKEGGALADRPRFVAAGEMLSHGMRIHLSPYGEKWKRLRRAVHTHFQPKAAETYQPLQMFNAKNLIMDLLENPKEHQRHARRLAASVILRVTYGKTTPTATTDPEVKQIHKVLQNFQMAFRPGAYLVDRIPILKYLPGYANHLKRWREEEVRLFTHQLNRVRTDMRGGQAGPSFTRYLLDSVNDHSLCDEEMAYLSGALFGAGAETTAVSITNMIMAAACYPEAQKKVQAELDKVVGRDRPPTFADQESLPQLQAFIEETLRWRPILPIGFPHRAARDIIWGGYCIPEGATVFGSHWAISRDPDTFPNPETFDPERWLDNGKLRPDMSFFTFGFGRRVCPGQHIANRSLYINLALIFWSFRISQVPSAPIDVTAFSDSVIASPKPFEVNFEKRIGEQALRTMLEDYGSDI</sequence>
<keyword evidence="2" id="KW-1185">Reference proteome</keyword>
<gene>
    <name evidence="1" type="ORF">BV22DRAFT_1037785</name>
</gene>
<dbReference type="EMBL" id="MU266494">
    <property type="protein sequence ID" value="KAH7922200.1"/>
    <property type="molecule type" value="Genomic_DNA"/>
</dbReference>